<organism evidence="2 4">
    <name type="scientific">Clostridium septicum</name>
    <dbReference type="NCBI Taxonomy" id="1504"/>
    <lineage>
        <taxon>Bacteria</taxon>
        <taxon>Bacillati</taxon>
        <taxon>Bacillota</taxon>
        <taxon>Clostridia</taxon>
        <taxon>Eubacteriales</taxon>
        <taxon>Clostridiaceae</taxon>
        <taxon>Clostridium</taxon>
    </lineage>
</organism>
<dbReference type="InterPro" id="IPR033469">
    <property type="entry name" value="CYTH-like_dom_sf"/>
</dbReference>
<dbReference type="InterPro" id="IPR042267">
    <property type="entry name" value="VTC_sf"/>
</dbReference>
<keyword evidence="5" id="KW-1185">Reference proteome</keyword>
<dbReference type="SUPFAM" id="SSF55154">
    <property type="entry name" value="CYTH-like phosphatases"/>
    <property type="match status" value="1"/>
</dbReference>
<dbReference type="EMBL" id="CP023671">
    <property type="protein sequence ID" value="AYE34267.1"/>
    <property type="molecule type" value="Genomic_DNA"/>
</dbReference>
<name>A0A9N7JM37_CLOSE</name>
<gene>
    <name evidence="2" type="ORF">CP523_07290</name>
    <name evidence="3" type="ORF">NH397_15630</name>
</gene>
<evidence type="ECO:0000313" key="3">
    <source>
        <dbReference type="EMBL" id="USS00855.1"/>
    </source>
</evidence>
<evidence type="ECO:0000313" key="4">
    <source>
        <dbReference type="Proteomes" id="UP000280586"/>
    </source>
</evidence>
<dbReference type="Gene3D" id="3.20.100.30">
    <property type="entry name" value="VTC, catalytic tunnel domain"/>
    <property type="match status" value="1"/>
</dbReference>
<evidence type="ECO:0000313" key="2">
    <source>
        <dbReference type="EMBL" id="AYE34267.1"/>
    </source>
</evidence>
<dbReference type="Proteomes" id="UP000280586">
    <property type="component" value="Chromosome"/>
</dbReference>
<dbReference type="KEGG" id="csep:CP523_07290"/>
<dbReference type="Pfam" id="PF09359">
    <property type="entry name" value="VTC"/>
    <property type="match status" value="1"/>
</dbReference>
<feature type="domain" description="VTC" evidence="1">
    <location>
        <begin position="8"/>
        <end position="231"/>
    </location>
</feature>
<dbReference type="EMBL" id="CP099799">
    <property type="protein sequence ID" value="USS00855.1"/>
    <property type="molecule type" value="Genomic_DNA"/>
</dbReference>
<dbReference type="GO" id="GO:0006799">
    <property type="term" value="P:polyphosphate biosynthetic process"/>
    <property type="evidence" value="ECO:0007669"/>
    <property type="project" value="UniProtKB-ARBA"/>
</dbReference>
<dbReference type="RefSeq" id="WP_066673753.1">
    <property type="nucleotide sequence ID" value="NZ_CABMIZ010000002.1"/>
</dbReference>
<dbReference type="Proteomes" id="UP001055437">
    <property type="component" value="Chromosome"/>
</dbReference>
<sequence length="244" mass="29354">MAQKTFRRYELKFIVNKEAFQRITAELPKYMNLDKHCSDMGTYMIHNIYFDTPDDEIIQKSLAKPYYKEKLRLRSYTNPIRMEDKVFLELKKKIGGIVNKRRATMTYQEAINFIRKREYPKNCSYLDEQVLKEIEVFLNRYSVEAKAYLSYKRIAYYGKEDREFRVTFDENILTRREKVNFTSGDYGMELLNNKYLMEVKIIGAIPLWLAKLLSELKVYRGGFSKYGEEYKRYLKQKDNILQVV</sequence>
<dbReference type="OrthoDB" id="185578at2"/>
<protein>
    <submittedName>
        <fullName evidence="3">Polyphosphate polymerase domain-containing protein</fullName>
    </submittedName>
    <submittedName>
        <fullName evidence="2">VTC domain-containing protein</fullName>
    </submittedName>
</protein>
<evidence type="ECO:0000259" key="1">
    <source>
        <dbReference type="Pfam" id="PF09359"/>
    </source>
</evidence>
<evidence type="ECO:0000313" key="5">
    <source>
        <dbReference type="Proteomes" id="UP001055437"/>
    </source>
</evidence>
<proteinExistence type="predicted"/>
<reference evidence="3" key="2">
    <citation type="submission" date="2022-06" db="EMBL/GenBank/DDBJ databases">
        <authorList>
            <person name="Holder M.E."/>
            <person name="Ajami N.J."/>
            <person name="Petrosino J.F."/>
        </authorList>
    </citation>
    <scope>NUCLEOTIDE SEQUENCE</scope>
    <source>
        <strain evidence="3">RMA 8861</strain>
    </source>
</reference>
<dbReference type="AlphaFoldDB" id="A0A9N7JM37"/>
<dbReference type="CDD" id="cd07750">
    <property type="entry name" value="PolyPPase_VTC_like"/>
    <property type="match status" value="1"/>
</dbReference>
<accession>A0A9N7JM37</accession>
<reference evidence="2 4" key="1">
    <citation type="submission" date="2017-09" db="EMBL/GenBank/DDBJ databases">
        <authorList>
            <person name="Thomas P."/>
            <person name="Seyboldt C."/>
        </authorList>
    </citation>
    <scope>NUCLEOTIDE SEQUENCE [LARGE SCALE GENOMIC DNA]</scope>
    <source>
        <strain evidence="2 4">DSM 7534</strain>
    </source>
</reference>
<dbReference type="GeneID" id="303560477"/>
<dbReference type="InterPro" id="IPR018966">
    <property type="entry name" value="VTC_domain"/>
</dbReference>